<keyword evidence="10 11" id="KW-0472">Membrane</keyword>
<dbReference type="InterPro" id="IPR008915">
    <property type="entry name" value="Peptidase_M50"/>
</dbReference>
<dbReference type="PROSITE" id="PS50106">
    <property type="entry name" value="PDZ"/>
    <property type="match status" value="1"/>
</dbReference>
<dbReference type="GO" id="GO:0004222">
    <property type="term" value="F:metalloendopeptidase activity"/>
    <property type="evidence" value="ECO:0007669"/>
    <property type="project" value="InterPro"/>
</dbReference>
<evidence type="ECO:0000256" key="10">
    <source>
        <dbReference type="ARBA" id="ARBA00023136"/>
    </source>
</evidence>
<feature type="domain" description="PDZ" evidence="12">
    <location>
        <begin position="130"/>
        <end position="199"/>
    </location>
</feature>
<gene>
    <name evidence="13" type="primary">rseP</name>
    <name evidence="13" type="ORF">KK488_00065</name>
</gene>
<evidence type="ECO:0000256" key="3">
    <source>
        <dbReference type="ARBA" id="ARBA00007931"/>
    </source>
</evidence>
<evidence type="ECO:0000313" key="14">
    <source>
        <dbReference type="Proteomes" id="UP001138757"/>
    </source>
</evidence>
<proteinExistence type="inferred from homology"/>
<dbReference type="GO" id="GO:0006508">
    <property type="term" value="P:proteolysis"/>
    <property type="evidence" value="ECO:0007669"/>
    <property type="project" value="UniProtKB-KW"/>
</dbReference>
<dbReference type="Pfam" id="PF02163">
    <property type="entry name" value="Peptidase_M50"/>
    <property type="match status" value="1"/>
</dbReference>
<evidence type="ECO:0000313" key="13">
    <source>
        <dbReference type="EMBL" id="MBT2185343.1"/>
    </source>
</evidence>
<dbReference type="EMBL" id="JAHGAW010000001">
    <property type="protein sequence ID" value="MBT2185343.1"/>
    <property type="molecule type" value="Genomic_DNA"/>
</dbReference>
<organism evidence="13 14">
    <name type="scientific">Sphingobium nicotianae</name>
    <dbReference type="NCBI Taxonomy" id="2782607"/>
    <lineage>
        <taxon>Bacteria</taxon>
        <taxon>Pseudomonadati</taxon>
        <taxon>Pseudomonadota</taxon>
        <taxon>Alphaproteobacteria</taxon>
        <taxon>Sphingomonadales</taxon>
        <taxon>Sphingomonadaceae</taxon>
        <taxon>Sphingobium</taxon>
    </lineage>
</organism>
<feature type="transmembrane region" description="Helical" evidence="11">
    <location>
        <begin position="295"/>
        <end position="313"/>
    </location>
</feature>
<keyword evidence="5 11" id="KW-0812">Transmembrane</keyword>
<keyword evidence="4" id="KW-0645">Protease</keyword>
<protein>
    <recommendedName>
        <fullName evidence="11">Zinc metalloprotease</fullName>
        <ecNumber evidence="11">3.4.24.-</ecNumber>
    </recommendedName>
</protein>
<evidence type="ECO:0000256" key="2">
    <source>
        <dbReference type="ARBA" id="ARBA00004141"/>
    </source>
</evidence>
<dbReference type="AlphaFoldDB" id="A0A9X1D986"/>
<accession>A0A9X1D986</accession>
<keyword evidence="11" id="KW-0479">Metal-binding</keyword>
<evidence type="ECO:0000256" key="7">
    <source>
        <dbReference type="ARBA" id="ARBA00022833"/>
    </source>
</evidence>
<sequence>MTDSPSFLFTLLSFLLVIGPLVFIHEMGHYLVGRWFGVHAETFSIGFGKELTAWHDRRGTRWRIAALPLGGYVKFAGDMNAASQSDPAWLELPANERNRCFPAKPLWQRALIVAAGPIINLLFAALVLAGFAYVYGDNVTPAKVGEVVSGSPGEKAGLHAGDRILAIDGQAITLFPELNKAVMSRLPGDKVTLQVERDGAGFEVPLVLGTRVEKDNFGNIYRLPQIGVRAVDPVQRDVSLLEAPIVGLRRTGELVGVMVHGLADILTGRRAVSELGGPLKIAQISGEQASLGPQAFIAFLALVSINLGFINLLPIPMLDGGHLFFYGIEAIQRRPVSARFQEIAFRSGLALLLGLMIFVTVNDLGSFGLWRGLSGLIG</sequence>
<evidence type="ECO:0000259" key="12">
    <source>
        <dbReference type="PROSITE" id="PS50106"/>
    </source>
</evidence>
<evidence type="ECO:0000256" key="4">
    <source>
        <dbReference type="ARBA" id="ARBA00022670"/>
    </source>
</evidence>
<dbReference type="GO" id="GO:0016020">
    <property type="term" value="C:membrane"/>
    <property type="evidence" value="ECO:0007669"/>
    <property type="project" value="UniProtKB-SubCell"/>
</dbReference>
<dbReference type="InterPro" id="IPR004387">
    <property type="entry name" value="Pept_M50_Zn"/>
</dbReference>
<dbReference type="CDD" id="cd23081">
    <property type="entry name" value="cpPDZ_EcRseP-like"/>
    <property type="match status" value="1"/>
</dbReference>
<dbReference type="PANTHER" id="PTHR42837">
    <property type="entry name" value="REGULATOR OF SIGMA-E PROTEASE RSEP"/>
    <property type="match status" value="1"/>
</dbReference>
<evidence type="ECO:0000256" key="5">
    <source>
        <dbReference type="ARBA" id="ARBA00022692"/>
    </source>
</evidence>
<dbReference type="Proteomes" id="UP001138757">
    <property type="component" value="Unassembled WGS sequence"/>
</dbReference>
<dbReference type="GO" id="GO:0046872">
    <property type="term" value="F:metal ion binding"/>
    <property type="evidence" value="ECO:0007669"/>
    <property type="project" value="UniProtKB-KW"/>
</dbReference>
<keyword evidence="9 11" id="KW-0482">Metalloprotease</keyword>
<dbReference type="InterPro" id="IPR001478">
    <property type="entry name" value="PDZ"/>
</dbReference>
<dbReference type="EC" id="3.4.24.-" evidence="11"/>
<dbReference type="InterPro" id="IPR036034">
    <property type="entry name" value="PDZ_sf"/>
</dbReference>
<comment type="similarity">
    <text evidence="3 11">Belongs to the peptidase M50B family.</text>
</comment>
<comment type="caution">
    <text evidence="13">The sequence shown here is derived from an EMBL/GenBank/DDBJ whole genome shotgun (WGS) entry which is preliminary data.</text>
</comment>
<evidence type="ECO:0000256" key="1">
    <source>
        <dbReference type="ARBA" id="ARBA00001947"/>
    </source>
</evidence>
<reference evidence="13" key="1">
    <citation type="submission" date="2021-05" db="EMBL/GenBank/DDBJ databases">
        <title>Genome of Sphingobium sp. strain.</title>
        <authorList>
            <person name="Fan R."/>
        </authorList>
    </citation>
    <scope>NUCLEOTIDE SEQUENCE</scope>
    <source>
        <strain evidence="13">H33</strain>
    </source>
</reference>
<evidence type="ECO:0000256" key="11">
    <source>
        <dbReference type="RuleBase" id="RU362031"/>
    </source>
</evidence>
<feature type="transmembrane region" description="Helical" evidence="11">
    <location>
        <begin position="343"/>
        <end position="361"/>
    </location>
</feature>
<keyword evidence="7 11" id="KW-0862">Zinc</keyword>
<dbReference type="RefSeq" id="WP_214621106.1">
    <property type="nucleotide sequence ID" value="NZ_JAHGAW010000001.1"/>
</dbReference>
<keyword evidence="14" id="KW-1185">Reference proteome</keyword>
<name>A0A9X1D986_9SPHN</name>
<feature type="transmembrane region" description="Helical" evidence="11">
    <location>
        <begin position="111"/>
        <end position="135"/>
    </location>
</feature>
<dbReference type="SUPFAM" id="SSF50156">
    <property type="entry name" value="PDZ domain-like"/>
    <property type="match status" value="1"/>
</dbReference>
<evidence type="ECO:0000256" key="6">
    <source>
        <dbReference type="ARBA" id="ARBA00022801"/>
    </source>
</evidence>
<dbReference type="Pfam" id="PF17820">
    <property type="entry name" value="PDZ_6"/>
    <property type="match status" value="1"/>
</dbReference>
<dbReference type="CDD" id="cd06163">
    <property type="entry name" value="S2P-M50_PDZ_RseP-like"/>
    <property type="match status" value="1"/>
</dbReference>
<feature type="transmembrane region" description="Helical" evidence="11">
    <location>
        <begin position="6"/>
        <end position="24"/>
    </location>
</feature>
<dbReference type="SMART" id="SM00228">
    <property type="entry name" value="PDZ"/>
    <property type="match status" value="1"/>
</dbReference>
<dbReference type="Gene3D" id="2.30.42.10">
    <property type="match status" value="1"/>
</dbReference>
<keyword evidence="6 11" id="KW-0378">Hydrolase</keyword>
<evidence type="ECO:0000256" key="8">
    <source>
        <dbReference type="ARBA" id="ARBA00022989"/>
    </source>
</evidence>
<comment type="subcellular location">
    <subcellularLocation>
        <location evidence="2">Membrane</location>
        <topology evidence="2">Multi-pass membrane protein</topology>
    </subcellularLocation>
</comment>
<keyword evidence="8 11" id="KW-1133">Transmembrane helix</keyword>
<evidence type="ECO:0000256" key="9">
    <source>
        <dbReference type="ARBA" id="ARBA00023049"/>
    </source>
</evidence>
<dbReference type="NCBIfam" id="TIGR00054">
    <property type="entry name" value="RIP metalloprotease RseP"/>
    <property type="match status" value="1"/>
</dbReference>
<dbReference type="InterPro" id="IPR041489">
    <property type="entry name" value="PDZ_6"/>
</dbReference>
<dbReference type="PANTHER" id="PTHR42837:SF2">
    <property type="entry name" value="MEMBRANE METALLOPROTEASE ARASP2, CHLOROPLASTIC-RELATED"/>
    <property type="match status" value="1"/>
</dbReference>
<comment type="cofactor">
    <cofactor evidence="1 11">
        <name>Zn(2+)</name>
        <dbReference type="ChEBI" id="CHEBI:29105"/>
    </cofactor>
</comment>